<name>A0AB38DHR4_9MYCO</name>
<feature type="domain" description="DNA methylase N-4/N-6" evidence="5">
    <location>
        <begin position="133"/>
        <end position="207"/>
    </location>
</feature>
<organism evidence="6 7">
    <name type="scientific">Mycobacteroides abscessus subsp. massiliense</name>
    <dbReference type="NCBI Taxonomy" id="1962118"/>
    <lineage>
        <taxon>Bacteria</taxon>
        <taxon>Bacillati</taxon>
        <taxon>Actinomycetota</taxon>
        <taxon>Actinomycetes</taxon>
        <taxon>Mycobacteriales</taxon>
        <taxon>Mycobacteriaceae</taxon>
        <taxon>Mycobacteroides</taxon>
        <taxon>Mycobacteroides abscessus</taxon>
    </lineage>
</organism>
<dbReference type="EC" id="2.1.1.-" evidence="4"/>
<accession>A0AB38DHR4</accession>
<dbReference type="EMBL" id="FVQL01000001">
    <property type="protein sequence ID" value="SKZ13724.1"/>
    <property type="molecule type" value="Genomic_DNA"/>
</dbReference>
<dbReference type="Proteomes" id="UP000190366">
    <property type="component" value="Unassembled WGS sequence"/>
</dbReference>
<evidence type="ECO:0000256" key="3">
    <source>
        <dbReference type="ARBA" id="ARBA00022679"/>
    </source>
</evidence>
<protein>
    <recommendedName>
        <fullName evidence="4">Methyltransferase</fullName>
        <ecNumber evidence="4">2.1.1.-</ecNumber>
    </recommendedName>
</protein>
<sequence>MIAPYYQDDLVTLFHGDCLAITDWLRADVLVTDPPYGTQFSEANPNGGYGRRQNAGLGPQGFTIANDATTETRDAALALWGERPALCFGSPRLPDPPGSWVDRLVWDKKRPGMNGGPWRYRHESIYVTAGFERRNNETTSILVAYPDQSDHIHAKPLGLMTSLVECAPDGRIADPFAGSGTTLLAARNLGRAAIGVEVDERYCELIARRLQTQTMTLDFEAGA</sequence>
<dbReference type="GO" id="GO:0008170">
    <property type="term" value="F:N-methyltransferase activity"/>
    <property type="evidence" value="ECO:0007669"/>
    <property type="project" value="InterPro"/>
</dbReference>
<dbReference type="SUPFAM" id="SSF53335">
    <property type="entry name" value="S-adenosyl-L-methionine-dependent methyltransferases"/>
    <property type="match status" value="1"/>
</dbReference>
<evidence type="ECO:0000256" key="4">
    <source>
        <dbReference type="RuleBase" id="RU362026"/>
    </source>
</evidence>
<dbReference type="PANTHER" id="PTHR13370">
    <property type="entry name" value="RNA METHYLASE-RELATED"/>
    <property type="match status" value="1"/>
</dbReference>
<dbReference type="GO" id="GO:0003677">
    <property type="term" value="F:DNA binding"/>
    <property type="evidence" value="ECO:0007669"/>
    <property type="project" value="InterPro"/>
</dbReference>
<evidence type="ECO:0000313" key="6">
    <source>
        <dbReference type="EMBL" id="SKZ13724.1"/>
    </source>
</evidence>
<keyword evidence="3 6" id="KW-0808">Transferase</keyword>
<dbReference type="AlphaFoldDB" id="A0AB38DHR4"/>
<dbReference type="InterPro" id="IPR001091">
    <property type="entry name" value="RM_Methyltransferase"/>
</dbReference>
<dbReference type="InterPro" id="IPR002941">
    <property type="entry name" value="DNA_methylase_N4/N6"/>
</dbReference>
<keyword evidence="2 6" id="KW-0489">Methyltransferase</keyword>
<gene>
    <name evidence="6" type="primary">hindIIIM</name>
    <name evidence="6" type="ORF">SAMEA2275630_03723</name>
</gene>
<dbReference type="PROSITE" id="PS00092">
    <property type="entry name" value="N6_MTASE"/>
    <property type="match status" value="1"/>
</dbReference>
<evidence type="ECO:0000256" key="2">
    <source>
        <dbReference type="ARBA" id="ARBA00022603"/>
    </source>
</evidence>
<evidence type="ECO:0000259" key="5">
    <source>
        <dbReference type="Pfam" id="PF01555"/>
    </source>
</evidence>
<dbReference type="Pfam" id="PF01555">
    <property type="entry name" value="N6_N4_Mtase"/>
    <property type="match status" value="1"/>
</dbReference>
<dbReference type="GO" id="GO:0032259">
    <property type="term" value="P:methylation"/>
    <property type="evidence" value="ECO:0007669"/>
    <property type="project" value="UniProtKB-KW"/>
</dbReference>
<dbReference type="InterPro" id="IPR029063">
    <property type="entry name" value="SAM-dependent_MTases_sf"/>
</dbReference>
<evidence type="ECO:0000256" key="1">
    <source>
        <dbReference type="ARBA" id="ARBA00006594"/>
    </source>
</evidence>
<dbReference type="PANTHER" id="PTHR13370:SF3">
    <property type="entry name" value="TRNA (GUANINE(10)-N2)-METHYLTRANSFERASE HOMOLOG"/>
    <property type="match status" value="1"/>
</dbReference>
<dbReference type="Gene3D" id="3.40.50.150">
    <property type="entry name" value="Vaccinia Virus protein VP39"/>
    <property type="match status" value="1"/>
</dbReference>
<dbReference type="PRINTS" id="PR00508">
    <property type="entry name" value="S21N4MTFRASE"/>
</dbReference>
<reference evidence="6 7" key="1">
    <citation type="submission" date="2016-11" db="EMBL/GenBank/DDBJ databases">
        <authorList>
            <consortium name="Pathogen Informatics"/>
        </authorList>
    </citation>
    <scope>NUCLEOTIDE SEQUENCE [LARGE SCALE GENOMIC DNA]</scope>
    <source>
        <strain evidence="6 7">1168</strain>
    </source>
</reference>
<proteinExistence type="inferred from homology"/>
<evidence type="ECO:0000313" key="7">
    <source>
        <dbReference type="Proteomes" id="UP000190366"/>
    </source>
</evidence>
<comment type="similarity">
    <text evidence="1 4">Belongs to the N(4)/N(6)-methyltransferase family.</text>
</comment>
<dbReference type="GO" id="GO:0005737">
    <property type="term" value="C:cytoplasm"/>
    <property type="evidence" value="ECO:0007669"/>
    <property type="project" value="TreeGrafter"/>
</dbReference>
<dbReference type="RefSeq" id="WP_206450282.1">
    <property type="nucleotide sequence ID" value="NZ_CP065272.1"/>
</dbReference>
<comment type="caution">
    <text evidence="6">The sequence shown here is derived from an EMBL/GenBank/DDBJ whole genome shotgun (WGS) entry which is preliminary data.</text>
</comment>
<dbReference type="InterPro" id="IPR002052">
    <property type="entry name" value="DNA_methylase_N6_adenine_CS"/>
</dbReference>